<dbReference type="InterPro" id="IPR011128">
    <property type="entry name" value="G3P_DH_NAD-dep_N"/>
</dbReference>
<dbReference type="SUPFAM" id="SSF51735">
    <property type="entry name" value="NAD(P)-binding Rossmann-fold domains"/>
    <property type="match status" value="1"/>
</dbReference>
<evidence type="ECO:0000256" key="9">
    <source>
        <dbReference type="ARBA" id="ARBA00052716"/>
    </source>
</evidence>
<evidence type="ECO:0000256" key="16">
    <source>
        <dbReference type="PIRSR" id="PIRSR000114-3"/>
    </source>
</evidence>
<dbReference type="InterPro" id="IPR036291">
    <property type="entry name" value="NAD(P)-bd_dom_sf"/>
</dbReference>
<comment type="catalytic activity">
    <reaction evidence="9">
        <text>sn-glycerol 3-phosphate + NADP(+) = dihydroxyacetone phosphate + NADPH + H(+)</text>
        <dbReference type="Rhea" id="RHEA:11096"/>
        <dbReference type="ChEBI" id="CHEBI:15378"/>
        <dbReference type="ChEBI" id="CHEBI:57597"/>
        <dbReference type="ChEBI" id="CHEBI:57642"/>
        <dbReference type="ChEBI" id="CHEBI:57783"/>
        <dbReference type="ChEBI" id="CHEBI:58349"/>
        <dbReference type="EC" id="1.1.1.94"/>
    </reaction>
    <physiologicalReaction direction="right-to-left" evidence="9">
        <dbReference type="Rhea" id="RHEA:11098"/>
    </physiologicalReaction>
</comment>
<dbReference type="PANTHER" id="PTHR11728">
    <property type="entry name" value="GLYCEROL-3-PHOSPHATE DEHYDROGENASE"/>
    <property type="match status" value="1"/>
</dbReference>
<evidence type="ECO:0000256" key="4">
    <source>
        <dbReference type="ARBA" id="ARBA00023002"/>
    </source>
</evidence>
<dbReference type="InterPro" id="IPR013328">
    <property type="entry name" value="6PGD_dom2"/>
</dbReference>
<keyword evidence="3 13" id="KW-0521">NADP</keyword>
<dbReference type="HAMAP" id="MF_00394">
    <property type="entry name" value="NAD_Glyc3P_dehydrog"/>
    <property type="match status" value="1"/>
</dbReference>
<feature type="domain" description="Glycerol-3-phosphate dehydrogenase NAD-dependent C-terminal" evidence="19">
    <location>
        <begin position="181"/>
        <end position="321"/>
    </location>
</feature>
<evidence type="ECO:0000313" key="20">
    <source>
        <dbReference type="EMBL" id="RFT16064.1"/>
    </source>
</evidence>
<dbReference type="Gene3D" id="3.40.50.720">
    <property type="entry name" value="NAD(P)-binding Rossmann-like Domain"/>
    <property type="match status" value="1"/>
</dbReference>
<dbReference type="PIRSF" id="PIRSF000114">
    <property type="entry name" value="Glycerol-3-P_dh"/>
    <property type="match status" value="1"/>
</dbReference>
<dbReference type="GO" id="GO:0141152">
    <property type="term" value="F:glycerol-3-phosphate dehydrogenase (NAD+) activity"/>
    <property type="evidence" value="ECO:0007669"/>
    <property type="project" value="RHEA"/>
</dbReference>
<dbReference type="GO" id="GO:0046168">
    <property type="term" value="P:glycerol-3-phosphate catabolic process"/>
    <property type="evidence" value="ECO:0007669"/>
    <property type="project" value="InterPro"/>
</dbReference>
<feature type="binding site" evidence="15">
    <location>
        <begin position="256"/>
        <end position="257"/>
    </location>
    <ligand>
        <name>substrate</name>
    </ligand>
</feature>
<dbReference type="AlphaFoldDB" id="A0A3E2BMX5"/>
<comment type="function">
    <text evidence="13">Catalyzes the reduction of the glycolytic intermediate dihydroxyacetone phosphate (DHAP) to sn-glycerol 3-phosphate (G3P), the key precursor for phospholipid synthesis.</text>
</comment>
<feature type="binding site" evidence="13">
    <location>
        <position position="12"/>
    </location>
    <ligand>
        <name>NADPH</name>
        <dbReference type="ChEBI" id="CHEBI:57783"/>
    </ligand>
</feature>
<dbReference type="InterPro" id="IPR006109">
    <property type="entry name" value="G3P_DH_NAD-dep_C"/>
</dbReference>
<reference evidence="20 21" key="1">
    <citation type="submission" date="2018-08" db="EMBL/GenBank/DDBJ databases">
        <title>Genome analysis of the thermophilic bacterium of the candidate phylum Aminicenantes from deep subsurface aquifer revealed its physiology and ecological role.</title>
        <authorList>
            <person name="Kadnikov V.V."/>
            <person name="Mardanov A.V."/>
            <person name="Beletsky A.V."/>
            <person name="Karnachuk O.V."/>
            <person name="Ravin N.V."/>
        </authorList>
    </citation>
    <scope>NUCLEOTIDE SEQUENCE [LARGE SCALE GENOMIC DNA]</scope>
    <source>
        <strain evidence="20">BY38</strain>
    </source>
</reference>
<feature type="binding site" evidence="13">
    <location>
        <position position="106"/>
    </location>
    <ligand>
        <name>sn-glycerol 3-phosphate</name>
        <dbReference type="ChEBI" id="CHEBI:57597"/>
    </ligand>
</feature>
<feature type="binding site" evidence="13">
    <location>
        <position position="192"/>
    </location>
    <ligand>
        <name>sn-glycerol 3-phosphate</name>
        <dbReference type="ChEBI" id="CHEBI:57597"/>
    </ligand>
</feature>
<feature type="binding site" evidence="13">
    <location>
        <position position="256"/>
    </location>
    <ligand>
        <name>NADPH</name>
        <dbReference type="ChEBI" id="CHEBI:57783"/>
    </ligand>
</feature>
<evidence type="ECO:0000256" key="14">
    <source>
        <dbReference type="PIRSR" id="PIRSR000114-1"/>
    </source>
</evidence>
<feature type="domain" description="Glycerol-3-phosphate dehydrogenase NAD-dependent N-terminal" evidence="18">
    <location>
        <begin position="4"/>
        <end position="159"/>
    </location>
</feature>
<evidence type="ECO:0000256" key="3">
    <source>
        <dbReference type="ARBA" id="ARBA00022857"/>
    </source>
</evidence>
<dbReference type="UniPathway" id="UPA00940"/>
<feature type="binding site" evidence="13">
    <location>
        <position position="255"/>
    </location>
    <ligand>
        <name>sn-glycerol 3-phosphate</name>
        <dbReference type="ChEBI" id="CHEBI:57597"/>
    </ligand>
</feature>
<dbReference type="GO" id="GO:0005829">
    <property type="term" value="C:cytosol"/>
    <property type="evidence" value="ECO:0007669"/>
    <property type="project" value="TreeGrafter"/>
</dbReference>
<keyword evidence="8 13" id="KW-1208">Phospholipid metabolism</keyword>
<feature type="binding site" evidence="13">
    <location>
        <position position="282"/>
    </location>
    <ligand>
        <name>NADPH</name>
        <dbReference type="ChEBI" id="CHEBI:57783"/>
    </ligand>
</feature>
<dbReference type="SUPFAM" id="SSF48179">
    <property type="entry name" value="6-phosphogluconate dehydrogenase C-terminal domain-like"/>
    <property type="match status" value="1"/>
</dbReference>
<feature type="binding site" evidence="13">
    <location>
        <position position="245"/>
    </location>
    <ligand>
        <name>sn-glycerol 3-phosphate</name>
        <dbReference type="ChEBI" id="CHEBI:57597"/>
    </ligand>
</feature>
<name>A0A3E2BMX5_9BACT</name>
<organism evidence="20 21">
    <name type="scientific">Candidatus Saccharicenans subterraneus</name>
    <dbReference type="NCBI Taxonomy" id="2508984"/>
    <lineage>
        <taxon>Bacteria</taxon>
        <taxon>Candidatus Aminicenantota</taxon>
        <taxon>Candidatus Aminicenantia</taxon>
        <taxon>Candidatus Aminicenantales</taxon>
        <taxon>Candidatus Saccharicenantaceae</taxon>
        <taxon>Candidatus Saccharicenans</taxon>
    </lineage>
</organism>
<proteinExistence type="inferred from homology"/>
<accession>A0A3E2BMX5</accession>
<feature type="binding site" evidence="16">
    <location>
        <begin position="8"/>
        <end position="13"/>
    </location>
    <ligand>
        <name>NAD(+)</name>
        <dbReference type="ChEBI" id="CHEBI:57540"/>
    </ligand>
</feature>
<evidence type="ECO:0000256" key="1">
    <source>
        <dbReference type="ARBA" id="ARBA00011009"/>
    </source>
</evidence>
<dbReference type="PANTHER" id="PTHR11728:SF1">
    <property type="entry name" value="GLYCEROL-3-PHOSPHATE DEHYDROGENASE [NAD(+)] 2, CHLOROPLASTIC"/>
    <property type="match status" value="1"/>
</dbReference>
<comment type="caution">
    <text evidence="20">The sequence shown here is derived from an EMBL/GenBank/DDBJ whole genome shotgun (WGS) entry which is preliminary data.</text>
</comment>
<feature type="binding site" evidence="13">
    <location>
        <position position="32"/>
    </location>
    <ligand>
        <name>NADPH</name>
        <dbReference type="ChEBI" id="CHEBI:57783"/>
    </ligand>
</feature>
<comment type="similarity">
    <text evidence="1 13 17">Belongs to the NAD-dependent glycerol-3-phosphate dehydrogenase family.</text>
</comment>
<feature type="binding site" evidence="13">
    <location>
        <position position="11"/>
    </location>
    <ligand>
        <name>NADPH</name>
        <dbReference type="ChEBI" id="CHEBI:57783"/>
    </ligand>
</feature>
<keyword evidence="2 13" id="KW-0444">Lipid biosynthesis</keyword>
<feature type="binding site" evidence="13">
    <location>
        <position position="137"/>
    </location>
    <ligand>
        <name>sn-glycerol 3-phosphate</name>
        <dbReference type="ChEBI" id="CHEBI:57597"/>
    </ligand>
</feature>
<evidence type="ECO:0000256" key="11">
    <source>
        <dbReference type="ARBA" id="ARBA00069372"/>
    </source>
</evidence>
<dbReference type="Proteomes" id="UP000257323">
    <property type="component" value="Unassembled WGS sequence"/>
</dbReference>
<keyword evidence="5 13" id="KW-0520">NAD</keyword>
<evidence type="ECO:0000256" key="8">
    <source>
        <dbReference type="ARBA" id="ARBA00023264"/>
    </source>
</evidence>
<comment type="catalytic activity">
    <reaction evidence="13">
        <text>sn-glycerol 3-phosphate + NAD(+) = dihydroxyacetone phosphate + NADH + H(+)</text>
        <dbReference type="Rhea" id="RHEA:11092"/>
        <dbReference type="ChEBI" id="CHEBI:15378"/>
        <dbReference type="ChEBI" id="CHEBI:57540"/>
        <dbReference type="ChEBI" id="CHEBI:57597"/>
        <dbReference type="ChEBI" id="CHEBI:57642"/>
        <dbReference type="ChEBI" id="CHEBI:57945"/>
        <dbReference type="EC" id="1.1.1.94"/>
    </reaction>
</comment>
<gene>
    <name evidence="13" type="primary">gpsA</name>
    <name evidence="20" type="ORF">OP8BY_2070</name>
</gene>
<dbReference type="NCBIfam" id="NF000942">
    <property type="entry name" value="PRK00094.1-4"/>
    <property type="match status" value="1"/>
</dbReference>
<feature type="binding site" evidence="15">
    <location>
        <position position="106"/>
    </location>
    <ligand>
        <name>substrate</name>
    </ligand>
</feature>
<dbReference type="FunFam" id="1.10.1040.10:FF:000001">
    <property type="entry name" value="Glycerol-3-phosphate dehydrogenase [NAD(P)+]"/>
    <property type="match status" value="1"/>
</dbReference>
<dbReference type="PROSITE" id="PS00957">
    <property type="entry name" value="NAD_G3PDH"/>
    <property type="match status" value="1"/>
</dbReference>
<feature type="binding site" evidence="16">
    <location>
        <position position="141"/>
    </location>
    <ligand>
        <name>NAD(+)</name>
        <dbReference type="ChEBI" id="CHEBI:57540"/>
    </ligand>
</feature>
<evidence type="ECO:0000259" key="18">
    <source>
        <dbReference type="Pfam" id="PF01210"/>
    </source>
</evidence>
<feature type="binding site" evidence="13">
    <location>
        <position position="280"/>
    </location>
    <ligand>
        <name>NADPH</name>
        <dbReference type="ChEBI" id="CHEBI:57783"/>
    </ligand>
</feature>
<dbReference type="GO" id="GO:0005975">
    <property type="term" value="P:carbohydrate metabolic process"/>
    <property type="evidence" value="ECO:0007669"/>
    <property type="project" value="InterPro"/>
</dbReference>
<dbReference type="EC" id="1.1.1.94" evidence="10 13"/>
<dbReference type="GO" id="GO:0051287">
    <property type="term" value="F:NAD binding"/>
    <property type="evidence" value="ECO:0007669"/>
    <property type="project" value="InterPro"/>
</dbReference>
<evidence type="ECO:0000256" key="7">
    <source>
        <dbReference type="ARBA" id="ARBA00023209"/>
    </source>
</evidence>
<evidence type="ECO:0000256" key="17">
    <source>
        <dbReference type="RuleBase" id="RU000437"/>
    </source>
</evidence>
<dbReference type="GO" id="GO:0008654">
    <property type="term" value="P:phospholipid biosynthetic process"/>
    <property type="evidence" value="ECO:0007669"/>
    <property type="project" value="UniProtKB-KW"/>
</dbReference>
<feature type="binding site" evidence="13">
    <location>
        <position position="106"/>
    </location>
    <ligand>
        <name>NADPH</name>
        <dbReference type="ChEBI" id="CHEBI:57783"/>
    </ligand>
</feature>
<feature type="binding site" evidence="13">
    <location>
        <position position="256"/>
    </location>
    <ligand>
        <name>sn-glycerol 3-phosphate</name>
        <dbReference type="ChEBI" id="CHEBI:57597"/>
    </ligand>
</feature>
<comment type="subcellular location">
    <subcellularLocation>
        <location evidence="13">Cytoplasm</location>
    </subcellularLocation>
</comment>
<keyword evidence="7 13" id="KW-0594">Phospholipid biosynthesis</keyword>
<comment type="pathway">
    <text evidence="13">Membrane lipid metabolism; glycerophospholipid metabolism.</text>
</comment>
<evidence type="ECO:0000256" key="6">
    <source>
        <dbReference type="ARBA" id="ARBA00023098"/>
    </source>
</evidence>
<evidence type="ECO:0000259" key="19">
    <source>
        <dbReference type="Pfam" id="PF07479"/>
    </source>
</evidence>
<evidence type="ECO:0000256" key="13">
    <source>
        <dbReference type="HAMAP-Rule" id="MF_00394"/>
    </source>
</evidence>
<keyword evidence="4 13" id="KW-0560">Oxidoreductase</keyword>
<dbReference type="PRINTS" id="PR00077">
    <property type="entry name" value="GPDHDRGNASE"/>
</dbReference>
<dbReference type="GO" id="GO:0006650">
    <property type="term" value="P:glycerophospholipid metabolic process"/>
    <property type="evidence" value="ECO:0007669"/>
    <property type="project" value="UniProtKB-UniRule"/>
</dbReference>
<feature type="binding site" evidence="13">
    <location>
        <position position="139"/>
    </location>
    <ligand>
        <name>sn-glycerol 3-phosphate</name>
        <dbReference type="ChEBI" id="CHEBI:57597"/>
    </ligand>
</feature>
<keyword evidence="13" id="KW-0547">Nucleotide-binding</keyword>
<sequence>MVKFAVIGAGSWGSAMAYYLGRLGFPTKLWVREEEVLADLVQTRVNHTFLPGYEFPVTVSFHKTIAEALEGSEVVFVAVPSQFCRQVYQRMDEHLKKGQLIVSLTKGLEQKTFKTMTEVMEEVFDSGRKLKLAVLSGPSFAREVAAGHPTALVLAGRDQIMIRELQETISSRQLRIYTSTDITGVELGGAVKNVMAIAAGISVGLGYGNNSRATLITRGLVEMTRLGLALGARKETFYGLAGLGDLVLTCTSEMSRNYRVGLELSRGKSLKQILSEMKMVAEGVRNTLTVHKLAHHKKIEMPICQQVYEVLYLGKPAHKALEELMSRSLKEEKV</sequence>
<dbReference type="Pfam" id="PF01210">
    <property type="entry name" value="NAD_Gly3P_dh_N"/>
    <property type="match status" value="1"/>
</dbReference>
<feature type="binding site" evidence="13">
    <location>
        <position position="257"/>
    </location>
    <ligand>
        <name>sn-glycerol 3-phosphate</name>
        <dbReference type="ChEBI" id="CHEBI:57597"/>
    </ligand>
</feature>
<keyword evidence="13" id="KW-0963">Cytoplasm</keyword>
<evidence type="ECO:0000256" key="12">
    <source>
        <dbReference type="ARBA" id="ARBA00080511"/>
    </source>
</evidence>
<comment type="caution">
    <text evidence="13">Lacks conserved residue(s) required for the propagation of feature annotation.</text>
</comment>
<evidence type="ECO:0000256" key="2">
    <source>
        <dbReference type="ARBA" id="ARBA00022516"/>
    </source>
</evidence>
<feature type="binding site" evidence="16">
    <location>
        <position position="256"/>
    </location>
    <ligand>
        <name>NAD(+)</name>
        <dbReference type="ChEBI" id="CHEBI:57540"/>
    </ligand>
</feature>
<feature type="binding site" evidence="13">
    <location>
        <position position="141"/>
    </location>
    <ligand>
        <name>NADPH</name>
        <dbReference type="ChEBI" id="CHEBI:57783"/>
    </ligand>
</feature>
<evidence type="ECO:0000256" key="15">
    <source>
        <dbReference type="PIRSR" id="PIRSR000114-2"/>
    </source>
</evidence>
<dbReference type="Gene3D" id="1.10.1040.10">
    <property type="entry name" value="N-(1-d-carboxylethyl)-l-norvaline Dehydrogenase, domain 2"/>
    <property type="match status" value="1"/>
</dbReference>
<dbReference type="NCBIfam" id="NF000940">
    <property type="entry name" value="PRK00094.1-2"/>
    <property type="match status" value="1"/>
</dbReference>
<dbReference type="InterPro" id="IPR006168">
    <property type="entry name" value="G3P_DH_NAD-dep"/>
</dbReference>
<feature type="binding site" evidence="16">
    <location>
        <position position="83"/>
    </location>
    <ligand>
        <name>NAD(+)</name>
        <dbReference type="ChEBI" id="CHEBI:57540"/>
    </ligand>
</feature>
<dbReference type="FunFam" id="3.40.50.720:FF:000019">
    <property type="entry name" value="Glycerol-3-phosphate dehydrogenase [NAD(P)+]"/>
    <property type="match status" value="1"/>
</dbReference>
<feature type="active site" description="Proton acceptor" evidence="13 14">
    <location>
        <position position="192"/>
    </location>
</feature>
<dbReference type="InterPro" id="IPR008927">
    <property type="entry name" value="6-PGluconate_DH-like_C_sf"/>
</dbReference>
<dbReference type="EMBL" id="QUAH01000005">
    <property type="protein sequence ID" value="RFT16064.1"/>
    <property type="molecule type" value="Genomic_DNA"/>
</dbReference>
<evidence type="ECO:0000256" key="5">
    <source>
        <dbReference type="ARBA" id="ARBA00023027"/>
    </source>
</evidence>
<dbReference type="Pfam" id="PF07479">
    <property type="entry name" value="NAD_Gly3P_dh_C"/>
    <property type="match status" value="1"/>
</dbReference>
<evidence type="ECO:0000313" key="21">
    <source>
        <dbReference type="Proteomes" id="UP000257323"/>
    </source>
</evidence>
<evidence type="ECO:0000256" key="10">
    <source>
        <dbReference type="ARBA" id="ARBA00066687"/>
    </source>
</evidence>
<protein>
    <recommendedName>
        <fullName evidence="11 13">Glycerol-3-phosphate dehydrogenase [NAD(P)+]</fullName>
        <ecNumber evidence="10 13">1.1.1.94</ecNumber>
    </recommendedName>
    <alternativeName>
        <fullName evidence="13">NAD(P)(+)-dependent glycerol-3-phosphate dehydrogenase</fullName>
    </alternativeName>
    <alternativeName>
        <fullName evidence="12 13">NAD(P)H-dependent dihydroxyacetone-phosphate reductase</fullName>
    </alternativeName>
</protein>
<dbReference type="GO" id="GO:0046167">
    <property type="term" value="P:glycerol-3-phosphate biosynthetic process"/>
    <property type="evidence" value="ECO:0007669"/>
    <property type="project" value="UniProtKB-UniRule"/>
</dbReference>
<keyword evidence="6 13" id="KW-0443">Lipid metabolism</keyword>
<dbReference type="GO" id="GO:0141153">
    <property type="term" value="F:glycerol-3-phosphate dehydrogenase (NADP+) activity"/>
    <property type="evidence" value="ECO:0007669"/>
    <property type="project" value="RHEA"/>
</dbReference>